<dbReference type="SUPFAM" id="SSF102462">
    <property type="entry name" value="Peptidyl-tRNA hydrolase II"/>
    <property type="match status" value="1"/>
</dbReference>
<dbReference type="FunFam" id="3.40.1490.10:FF:000001">
    <property type="entry name" value="Peptidyl-tRNA hydrolase 2"/>
    <property type="match status" value="1"/>
</dbReference>
<evidence type="ECO:0000256" key="2">
    <source>
        <dbReference type="ARBA" id="ARBA00022801"/>
    </source>
</evidence>
<protein>
    <recommendedName>
        <fullName evidence="1">peptidyl-tRNA hydrolase</fullName>
        <ecNumber evidence="1">3.1.1.29</ecNumber>
    </recommendedName>
</protein>
<dbReference type="EMBL" id="JAVEPI010000002">
    <property type="protein sequence ID" value="KAK1443557.1"/>
    <property type="molecule type" value="Genomic_DNA"/>
</dbReference>
<dbReference type="Gene3D" id="3.40.1490.10">
    <property type="entry name" value="Bit1"/>
    <property type="match status" value="1"/>
</dbReference>
<evidence type="ECO:0000256" key="3">
    <source>
        <dbReference type="ARBA" id="ARBA00038050"/>
    </source>
</evidence>
<sequence length="188" mass="20985">MAMLVTFYTPSLVLVCALFWLLGFLSAPVVIGLRKACIRLFRSMAMGRHASKRIEVDEDASEEEYEWDDEEVEVKLVLCVRSDLEMGKGKIAAQCGHAALGAFLDSNDRKNPHLETWLRTGQRKIVVKLKDYEEMASLRRAAIAYDVNYHITCDAGRTQVLAGTQTVIAIGPAPEHIVDKITGHLKLL</sequence>
<dbReference type="GO" id="GO:0004045">
    <property type="term" value="F:peptidyl-tRNA hydrolase activity"/>
    <property type="evidence" value="ECO:0007669"/>
    <property type="project" value="UniProtKB-EC"/>
</dbReference>
<gene>
    <name evidence="5" type="ORF">BgAZ_204330</name>
</gene>
<organism evidence="5 6">
    <name type="scientific">Babesia gibsoni</name>
    <dbReference type="NCBI Taxonomy" id="33632"/>
    <lineage>
        <taxon>Eukaryota</taxon>
        <taxon>Sar</taxon>
        <taxon>Alveolata</taxon>
        <taxon>Apicomplexa</taxon>
        <taxon>Aconoidasida</taxon>
        <taxon>Piroplasmida</taxon>
        <taxon>Babesiidae</taxon>
        <taxon>Babesia</taxon>
    </lineage>
</organism>
<comment type="similarity">
    <text evidence="3">Belongs to the PTH2 family.</text>
</comment>
<comment type="caution">
    <text evidence="5">The sequence shown here is derived from an EMBL/GenBank/DDBJ whole genome shotgun (WGS) entry which is preliminary data.</text>
</comment>
<dbReference type="NCBIfam" id="NF003314">
    <property type="entry name" value="PRK04322.1"/>
    <property type="match status" value="1"/>
</dbReference>
<accession>A0AAD8LL06</accession>
<comment type="catalytic activity">
    <reaction evidence="4">
        <text>an N-acyl-L-alpha-aminoacyl-tRNA + H2O = an N-acyl-L-amino acid + a tRNA + H(+)</text>
        <dbReference type="Rhea" id="RHEA:54448"/>
        <dbReference type="Rhea" id="RHEA-COMP:10123"/>
        <dbReference type="Rhea" id="RHEA-COMP:13883"/>
        <dbReference type="ChEBI" id="CHEBI:15377"/>
        <dbReference type="ChEBI" id="CHEBI:15378"/>
        <dbReference type="ChEBI" id="CHEBI:59874"/>
        <dbReference type="ChEBI" id="CHEBI:78442"/>
        <dbReference type="ChEBI" id="CHEBI:138191"/>
        <dbReference type="EC" id="3.1.1.29"/>
    </reaction>
</comment>
<evidence type="ECO:0000256" key="4">
    <source>
        <dbReference type="ARBA" id="ARBA00048707"/>
    </source>
</evidence>
<dbReference type="AlphaFoldDB" id="A0AAD8LL06"/>
<keyword evidence="6" id="KW-1185">Reference proteome</keyword>
<proteinExistence type="inferred from homology"/>
<dbReference type="Pfam" id="PF01981">
    <property type="entry name" value="PTH2"/>
    <property type="match status" value="1"/>
</dbReference>
<evidence type="ECO:0000256" key="1">
    <source>
        <dbReference type="ARBA" id="ARBA00013260"/>
    </source>
</evidence>
<dbReference type="EC" id="3.1.1.29" evidence="1"/>
<dbReference type="NCBIfam" id="TIGR00283">
    <property type="entry name" value="arch_pth2"/>
    <property type="match status" value="1"/>
</dbReference>
<dbReference type="GO" id="GO:0005829">
    <property type="term" value="C:cytosol"/>
    <property type="evidence" value="ECO:0007669"/>
    <property type="project" value="TreeGrafter"/>
</dbReference>
<dbReference type="CDD" id="cd02430">
    <property type="entry name" value="PTH2"/>
    <property type="match status" value="1"/>
</dbReference>
<name>A0AAD8LL06_BABGI</name>
<dbReference type="PANTHER" id="PTHR12649:SF11">
    <property type="entry name" value="PEPTIDYL-TRNA HYDROLASE 2, MITOCHONDRIAL"/>
    <property type="match status" value="1"/>
</dbReference>
<dbReference type="PANTHER" id="PTHR12649">
    <property type="entry name" value="PEPTIDYL-TRNA HYDROLASE 2"/>
    <property type="match status" value="1"/>
</dbReference>
<dbReference type="InterPro" id="IPR002833">
    <property type="entry name" value="PTH2"/>
</dbReference>
<evidence type="ECO:0000313" key="5">
    <source>
        <dbReference type="EMBL" id="KAK1443557.1"/>
    </source>
</evidence>
<keyword evidence="2 5" id="KW-0378">Hydrolase</keyword>
<reference evidence="5" key="1">
    <citation type="submission" date="2023-08" db="EMBL/GenBank/DDBJ databases">
        <title>Draft sequence of the Babesia gibsoni genome.</title>
        <authorList>
            <person name="Yamagishi J.Y."/>
            <person name="Xuan X.X."/>
        </authorList>
    </citation>
    <scope>NUCLEOTIDE SEQUENCE</scope>
    <source>
        <strain evidence="5">Azabu</strain>
    </source>
</reference>
<evidence type="ECO:0000313" key="6">
    <source>
        <dbReference type="Proteomes" id="UP001230268"/>
    </source>
</evidence>
<dbReference type="InterPro" id="IPR023476">
    <property type="entry name" value="Pep_tRNA_hydro_II_dom_sf"/>
</dbReference>
<dbReference type="Proteomes" id="UP001230268">
    <property type="component" value="Unassembled WGS sequence"/>
</dbReference>